<sequence>MSQNEPQSEPPSELDDVIKKYAEIISKVTENRDQYMRAKDNDLNELIHETDILFEKIKKPTTLKLDARFLTESTQISCTRFEKHLRSVDISTEKLIDSVSNRSIAAYKFCEIVKAGFCGVQFPRNINLEANLGKKQIQRRNTAKQNELEIVSPTIPQKVTEVNKNEALLLKRVDLIREVLNEQNRVEYFRLVIDPFSFSNTVENMFYLAFAVKSNYCNLEFDNDILFVVHNKSTDKLNKSRSIDSGKTENDRHMIVSLTYEEYKTIIKNLNINKPMLFLNEE</sequence>
<dbReference type="AlphaFoldDB" id="J8ZRH4"/>
<dbReference type="PANTHER" id="PTHR16140:SF0">
    <property type="entry name" value="NON-STRUCTURAL MAINTENANCE OF CHROMOSOMES ELEMENT 4"/>
    <property type="match status" value="1"/>
</dbReference>
<reference evidence="10" key="2">
    <citation type="submission" date="2015-07" db="EMBL/GenBank/DDBJ databases">
        <title>Contrasting host-pathogen interactions and genome evolution in two generalist and specialist microsporidian pathogens of mosquitoes.</title>
        <authorList>
            <consortium name="The Broad Institute Genomics Platform"/>
            <consortium name="The Broad Institute Genome Sequencing Center for Infectious Disease"/>
            <person name="Cuomo C.A."/>
            <person name="Sanscrainte N.D."/>
            <person name="Goldberg J.M."/>
            <person name="Heiman D."/>
            <person name="Young S."/>
            <person name="Zeng Q."/>
            <person name="Becnel J.J."/>
            <person name="Birren B.W."/>
        </authorList>
    </citation>
    <scope>NUCLEOTIDE SEQUENCE [LARGE SCALE GENOMIC DNA]</scope>
    <source>
        <strain evidence="10">USNM 41457</strain>
    </source>
</reference>
<evidence type="ECO:0000256" key="6">
    <source>
        <dbReference type="ARBA" id="ARBA00023242"/>
    </source>
</evidence>
<keyword evidence="10" id="KW-1185">Reference proteome</keyword>
<name>J8ZRH4_EDHAE</name>
<evidence type="ECO:0000256" key="1">
    <source>
        <dbReference type="ARBA" id="ARBA00004123"/>
    </source>
</evidence>
<evidence type="ECO:0000256" key="2">
    <source>
        <dbReference type="ARBA" id="ARBA00008997"/>
    </source>
</evidence>
<dbReference type="HOGENOM" id="CLU_096549_0_0_1"/>
<evidence type="ECO:0000259" key="8">
    <source>
        <dbReference type="Pfam" id="PF08743"/>
    </source>
</evidence>
<keyword evidence="5 7" id="KW-0234">DNA repair</keyword>
<evidence type="ECO:0000256" key="4">
    <source>
        <dbReference type="ARBA" id="ARBA00023172"/>
    </source>
</evidence>
<gene>
    <name evidence="9" type="ORF">EDEG_03262</name>
</gene>
<evidence type="ECO:0000256" key="5">
    <source>
        <dbReference type="ARBA" id="ARBA00023204"/>
    </source>
</evidence>
<evidence type="ECO:0000256" key="3">
    <source>
        <dbReference type="ARBA" id="ARBA00022763"/>
    </source>
</evidence>
<comment type="caution">
    <text evidence="9">The sequence shown here is derived from an EMBL/GenBank/DDBJ whole genome shotgun (WGS) entry which is preliminary data.</text>
</comment>
<dbReference type="EMBL" id="AFBI03000079">
    <property type="protein sequence ID" value="EJW02298.1"/>
    <property type="molecule type" value="Genomic_DNA"/>
</dbReference>
<dbReference type="InParanoid" id="J8ZRH4"/>
<keyword evidence="4 7" id="KW-0233">DNA recombination</keyword>
<dbReference type="GO" id="GO:0006281">
    <property type="term" value="P:DNA repair"/>
    <property type="evidence" value="ECO:0007669"/>
    <property type="project" value="UniProtKB-UniRule"/>
</dbReference>
<evidence type="ECO:0000256" key="7">
    <source>
        <dbReference type="RuleBase" id="RU365071"/>
    </source>
</evidence>
<dbReference type="OrthoDB" id="361242at2759"/>
<comment type="function">
    <text evidence="7">Component of the SMC5-SMC6 complex, that promotes sister chromatid alignment after DNA damage and facilitates double-stranded DNA breaks (DSBs) repair via homologous recombination between sister chromatids.</text>
</comment>
<keyword evidence="6 7" id="KW-0539">Nucleus</keyword>
<dbReference type="GO" id="GO:0030915">
    <property type="term" value="C:Smc5-Smc6 complex"/>
    <property type="evidence" value="ECO:0007669"/>
    <property type="project" value="UniProtKB-UniRule"/>
</dbReference>
<dbReference type="VEuPathDB" id="MicrosporidiaDB:EDEG_03262"/>
<feature type="domain" description="Non-structural maintenance of chromosome element 4 C-terminal" evidence="8">
    <location>
        <begin position="186"/>
        <end position="277"/>
    </location>
</feature>
<organism evidence="9 10">
    <name type="scientific">Edhazardia aedis (strain USNM 41457)</name>
    <name type="common">Microsporidian parasite</name>
    <dbReference type="NCBI Taxonomy" id="1003232"/>
    <lineage>
        <taxon>Eukaryota</taxon>
        <taxon>Fungi</taxon>
        <taxon>Fungi incertae sedis</taxon>
        <taxon>Microsporidia</taxon>
        <taxon>Edhazardia</taxon>
    </lineage>
</organism>
<dbReference type="InterPro" id="IPR014854">
    <property type="entry name" value="Nse4_C"/>
</dbReference>
<dbReference type="OMA" id="RGAYFPP"/>
<comment type="subcellular location">
    <subcellularLocation>
        <location evidence="1 7">Nucleus</location>
    </subcellularLocation>
</comment>
<proteinExistence type="inferred from homology"/>
<dbReference type="Proteomes" id="UP000003163">
    <property type="component" value="Unassembled WGS sequence"/>
</dbReference>
<evidence type="ECO:0000313" key="10">
    <source>
        <dbReference type="Proteomes" id="UP000003163"/>
    </source>
</evidence>
<dbReference type="FunCoup" id="J8ZRH4">
    <property type="interactions" value="88"/>
</dbReference>
<comment type="similarity">
    <text evidence="2 7">Belongs to the NSE4 family.</text>
</comment>
<reference evidence="9 10" key="1">
    <citation type="submission" date="2011-08" db="EMBL/GenBank/DDBJ databases">
        <authorList>
            <person name="Liu Z.J."/>
            <person name="Shi F.L."/>
            <person name="Lu J.Q."/>
            <person name="Li M."/>
            <person name="Wang Z.L."/>
        </authorList>
    </citation>
    <scope>NUCLEOTIDE SEQUENCE [LARGE SCALE GENOMIC DNA]</scope>
    <source>
        <strain evidence="9 10">USNM 41457</strain>
    </source>
</reference>
<accession>J8ZRH4</accession>
<dbReference type="STRING" id="1003232.J8ZRH4"/>
<evidence type="ECO:0000313" key="9">
    <source>
        <dbReference type="EMBL" id="EJW02298.1"/>
    </source>
</evidence>
<dbReference type="InterPro" id="IPR027786">
    <property type="entry name" value="Nse4/EID"/>
</dbReference>
<dbReference type="GO" id="GO:0006310">
    <property type="term" value="P:DNA recombination"/>
    <property type="evidence" value="ECO:0007669"/>
    <property type="project" value="UniProtKB-UniRule"/>
</dbReference>
<dbReference type="GO" id="GO:0005634">
    <property type="term" value="C:nucleus"/>
    <property type="evidence" value="ECO:0007669"/>
    <property type="project" value="UniProtKB-SubCell"/>
</dbReference>
<dbReference type="Pfam" id="PF08743">
    <property type="entry name" value="Nse4_C"/>
    <property type="match status" value="1"/>
</dbReference>
<dbReference type="PANTHER" id="PTHR16140">
    <property type="entry name" value="NON-STRUCTURAL MAINTENANCE OF CHROMOSOMES ELEMENT 4"/>
    <property type="match status" value="1"/>
</dbReference>
<comment type="subunit">
    <text evidence="7">Component of the SMC5-SMC6 complex.</text>
</comment>
<protein>
    <recommendedName>
        <fullName evidence="7">Non-structural maintenance of chromosomes element 4</fullName>
    </recommendedName>
</protein>
<keyword evidence="3 7" id="KW-0227">DNA damage</keyword>